<feature type="transmembrane region" description="Helical" evidence="1">
    <location>
        <begin position="45"/>
        <end position="67"/>
    </location>
</feature>
<gene>
    <name evidence="2" type="ORF">A3A78_04135</name>
</gene>
<evidence type="ECO:0000313" key="3">
    <source>
        <dbReference type="Proteomes" id="UP000176504"/>
    </source>
</evidence>
<reference evidence="2 3" key="1">
    <citation type="journal article" date="2016" name="Nat. Commun.">
        <title>Thousands of microbial genomes shed light on interconnected biogeochemical processes in an aquifer system.</title>
        <authorList>
            <person name="Anantharaman K."/>
            <person name="Brown C.T."/>
            <person name="Hug L.A."/>
            <person name="Sharon I."/>
            <person name="Castelle C.J."/>
            <person name="Probst A.J."/>
            <person name="Thomas B.C."/>
            <person name="Singh A."/>
            <person name="Wilkins M.J."/>
            <person name="Karaoz U."/>
            <person name="Brodie E.L."/>
            <person name="Williams K.H."/>
            <person name="Hubbard S.S."/>
            <person name="Banfield J.F."/>
        </authorList>
    </citation>
    <scope>NUCLEOTIDE SEQUENCE [LARGE SCALE GENOMIC DNA]</scope>
</reference>
<name>A0A1F4VDU0_UNCKA</name>
<evidence type="ECO:0000256" key="1">
    <source>
        <dbReference type="SAM" id="Phobius"/>
    </source>
</evidence>
<keyword evidence="1" id="KW-0472">Membrane</keyword>
<proteinExistence type="predicted"/>
<evidence type="ECO:0000313" key="2">
    <source>
        <dbReference type="EMBL" id="OGC55138.1"/>
    </source>
</evidence>
<feature type="transmembrane region" description="Helical" evidence="1">
    <location>
        <begin position="7"/>
        <end position="25"/>
    </location>
</feature>
<keyword evidence="1" id="KW-0812">Transmembrane</keyword>
<keyword evidence="1" id="KW-1133">Transmembrane helix</keyword>
<dbReference type="Proteomes" id="UP000176504">
    <property type="component" value="Unassembled WGS sequence"/>
</dbReference>
<dbReference type="EMBL" id="MEVI01000003">
    <property type="protein sequence ID" value="OGC55138.1"/>
    <property type="molecule type" value="Genomic_DNA"/>
</dbReference>
<dbReference type="AlphaFoldDB" id="A0A1F4VDU0"/>
<sequence>MKGFLKFLGVWAIFWLITIGIVFGYDGSLPISDKVTIAENLGRILISYVSWPFTLGMVTGQVINILVSGG</sequence>
<comment type="caution">
    <text evidence="2">The sequence shown here is derived from an EMBL/GenBank/DDBJ whole genome shotgun (WGS) entry which is preliminary data.</text>
</comment>
<protein>
    <submittedName>
        <fullName evidence="2">Uncharacterized protein</fullName>
    </submittedName>
</protein>
<organism evidence="2 3">
    <name type="scientific">candidate division WWE3 bacterium RIFCSPLOWO2_01_FULL_41_18</name>
    <dbReference type="NCBI Taxonomy" id="1802625"/>
    <lineage>
        <taxon>Bacteria</taxon>
        <taxon>Katanobacteria</taxon>
    </lineage>
</organism>
<accession>A0A1F4VDU0</accession>